<dbReference type="PROSITE" id="PS51819">
    <property type="entry name" value="VOC"/>
    <property type="match status" value="1"/>
</dbReference>
<dbReference type="Gene3D" id="3.10.180.10">
    <property type="entry name" value="2,3-Dihydroxybiphenyl 1,2-Dioxygenase, domain 1"/>
    <property type="match status" value="1"/>
</dbReference>
<proteinExistence type="predicted"/>
<dbReference type="PANTHER" id="PTHR21366">
    <property type="entry name" value="GLYOXALASE FAMILY PROTEIN"/>
    <property type="match status" value="1"/>
</dbReference>
<evidence type="ECO:0000313" key="2">
    <source>
        <dbReference type="EMBL" id="PZV33434.1"/>
    </source>
</evidence>
<dbReference type="PANTHER" id="PTHR21366:SF14">
    <property type="entry name" value="GLYOXALASE DOMAIN-CONTAINING PROTEIN 5"/>
    <property type="match status" value="1"/>
</dbReference>
<sequence>MHENKLAMIAGIDHFVLTVASLEVTCAFYKRVLGFERIDAPGRPTALAFGTQKINVHEVRRTFEPKAKSPTPGSGDFCLITERPLGEVSTRLAANGVVVELGPVERVGARGPMMSVYFRDPDGNLVEVSEYLP</sequence>
<reference evidence="3" key="1">
    <citation type="submission" date="2017-03" db="EMBL/GenBank/DDBJ databases">
        <authorList>
            <person name="Safronova V.I."/>
            <person name="Sazanova A.L."/>
            <person name="Chirak E.R."/>
        </authorList>
    </citation>
    <scope>NUCLEOTIDE SEQUENCE [LARGE SCALE GENOMIC DNA]</scope>
    <source>
        <strain evidence="3">Ach-343</strain>
    </source>
</reference>
<dbReference type="RefSeq" id="WP_111549171.1">
    <property type="nucleotide sequence ID" value="NZ_MZXV01000085.1"/>
</dbReference>
<dbReference type="Proteomes" id="UP000248616">
    <property type="component" value="Unassembled WGS sequence"/>
</dbReference>
<dbReference type="OrthoDB" id="9812656at2"/>
<gene>
    <name evidence="2" type="ORF">B5V02_38390</name>
</gene>
<organism evidence="2 3">
    <name type="scientific">Mesorhizobium kowhaii</name>
    <dbReference type="NCBI Taxonomy" id="1300272"/>
    <lineage>
        <taxon>Bacteria</taxon>
        <taxon>Pseudomonadati</taxon>
        <taxon>Pseudomonadota</taxon>
        <taxon>Alphaproteobacteria</taxon>
        <taxon>Hyphomicrobiales</taxon>
        <taxon>Phyllobacteriaceae</taxon>
        <taxon>Mesorhizobium</taxon>
    </lineage>
</organism>
<dbReference type="Pfam" id="PF00903">
    <property type="entry name" value="Glyoxalase"/>
    <property type="match status" value="1"/>
</dbReference>
<dbReference type="AlphaFoldDB" id="A0A2W7BS53"/>
<evidence type="ECO:0000259" key="1">
    <source>
        <dbReference type="PROSITE" id="PS51819"/>
    </source>
</evidence>
<dbReference type="InterPro" id="IPR037523">
    <property type="entry name" value="VOC_core"/>
</dbReference>
<dbReference type="EMBL" id="MZXV01000085">
    <property type="protein sequence ID" value="PZV33434.1"/>
    <property type="molecule type" value="Genomic_DNA"/>
</dbReference>
<dbReference type="InterPro" id="IPR029068">
    <property type="entry name" value="Glyas_Bleomycin-R_OHBP_Dase"/>
</dbReference>
<comment type="caution">
    <text evidence="2">The sequence shown here is derived from an EMBL/GenBank/DDBJ whole genome shotgun (WGS) entry which is preliminary data.</text>
</comment>
<feature type="domain" description="VOC" evidence="1">
    <location>
        <begin position="11"/>
        <end position="131"/>
    </location>
</feature>
<dbReference type="CDD" id="cd07253">
    <property type="entry name" value="GLOD5"/>
    <property type="match status" value="1"/>
</dbReference>
<name>A0A2W7BS53_9HYPH</name>
<protein>
    <submittedName>
        <fullName evidence="2">VOC family virulence protein</fullName>
    </submittedName>
</protein>
<dbReference type="InterPro" id="IPR050383">
    <property type="entry name" value="GlyoxalaseI/FosfomycinResist"/>
</dbReference>
<dbReference type="SUPFAM" id="SSF54593">
    <property type="entry name" value="Glyoxalase/Bleomycin resistance protein/Dihydroxybiphenyl dioxygenase"/>
    <property type="match status" value="1"/>
</dbReference>
<dbReference type="InterPro" id="IPR004360">
    <property type="entry name" value="Glyas_Fos-R_dOase_dom"/>
</dbReference>
<keyword evidence="3" id="KW-1185">Reference proteome</keyword>
<evidence type="ECO:0000313" key="3">
    <source>
        <dbReference type="Proteomes" id="UP000248616"/>
    </source>
</evidence>
<accession>A0A2W7BS53</accession>